<sequence length="167" mass="17538">MGYACPVCGAEQADGVHLANHLAVTASLGRSDHEAWLAEYAPDWRDDSPDELADRVTPHATEIETPAFETDDGSRPQTGFEHELAAQTRGSGRGSHTATTAGHGTGADPLTDTTTRSADVESVLAEARELTEEIRAGADDERDGTEDGDDHEEAADGPAPTDGDENA</sequence>
<feature type="compositionally biased region" description="Basic and acidic residues" evidence="1">
    <location>
        <begin position="126"/>
        <end position="139"/>
    </location>
</feature>
<dbReference type="eggNOG" id="arCOG04696">
    <property type="taxonomic scope" value="Archaea"/>
</dbReference>
<evidence type="ECO:0000256" key="1">
    <source>
        <dbReference type="SAM" id="MobiDB-lite"/>
    </source>
</evidence>
<evidence type="ECO:0000313" key="2">
    <source>
        <dbReference type="EMBL" id="AGB17282.1"/>
    </source>
</evidence>
<dbReference type="KEGG" id="hru:Halru_2707"/>
<dbReference type="HOGENOM" id="CLU_129115_0_0_2"/>
<feature type="region of interest" description="Disordered" evidence="1">
    <location>
        <begin position="42"/>
        <end position="167"/>
    </location>
</feature>
<accession>L0IH38</accession>
<keyword evidence="3" id="KW-1185">Reference proteome</keyword>
<dbReference type="EMBL" id="CP003050">
    <property type="protein sequence ID" value="AGB17282.1"/>
    <property type="molecule type" value="Genomic_DNA"/>
</dbReference>
<dbReference type="STRING" id="797302.Halru_2707"/>
<evidence type="ECO:0000313" key="3">
    <source>
        <dbReference type="Proteomes" id="UP000010846"/>
    </source>
</evidence>
<feature type="compositionally biased region" description="Low complexity" evidence="1">
    <location>
        <begin position="88"/>
        <end position="102"/>
    </location>
</feature>
<gene>
    <name evidence="2" type="ordered locus">Halru_2707</name>
</gene>
<dbReference type="InterPro" id="IPR043833">
    <property type="entry name" value="DUF5810"/>
</dbReference>
<dbReference type="RefSeq" id="WP_015301876.1">
    <property type="nucleotide sequence ID" value="NC_019964.1"/>
</dbReference>
<organism evidence="2 3">
    <name type="scientific">Halovivax ruber (strain DSM 18193 / JCM 13892 / XH-70)</name>
    <dbReference type="NCBI Taxonomy" id="797302"/>
    <lineage>
        <taxon>Archaea</taxon>
        <taxon>Methanobacteriati</taxon>
        <taxon>Methanobacteriota</taxon>
        <taxon>Stenosarchaea group</taxon>
        <taxon>Halobacteria</taxon>
        <taxon>Halobacteriales</taxon>
        <taxon>Natrialbaceae</taxon>
        <taxon>Halovivax</taxon>
    </lineage>
</organism>
<feature type="compositionally biased region" description="Acidic residues" evidence="1">
    <location>
        <begin position="140"/>
        <end position="155"/>
    </location>
</feature>
<dbReference type="GeneID" id="14377322"/>
<feature type="compositionally biased region" description="Basic and acidic residues" evidence="1">
    <location>
        <begin position="42"/>
        <end position="57"/>
    </location>
</feature>
<reference evidence="2" key="1">
    <citation type="submission" date="2011-09" db="EMBL/GenBank/DDBJ databases">
        <title>Complete sequence of Halovivax ruber XH-70.</title>
        <authorList>
            <consortium name="US DOE Joint Genome Institute"/>
            <person name="Lucas S."/>
            <person name="Han J."/>
            <person name="Lapidus A."/>
            <person name="Cheng J.-F."/>
            <person name="Goodwin L."/>
            <person name="Pitluck S."/>
            <person name="Peters L."/>
            <person name="Mikhailova N."/>
            <person name="Davenport K."/>
            <person name="Detter J.C."/>
            <person name="Han C."/>
            <person name="Tapia R."/>
            <person name="Land M."/>
            <person name="Hauser L."/>
            <person name="Kyrpides N."/>
            <person name="Ivanova N."/>
            <person name="Pagani I."/>
            <person name="Sproer C."/>
            <person name="Anderson I."/>
            <person name="Woyke T."/>
        </authorList>
    </citation>
    <scope>NUCLEOTIDE SEQUENCE</scope>
    <source>
        <strain evidence="2">XH-70</strain>
    </source>
</reference>
<dbReference type="Pfam" id="PF19126">
    <property type="entry name" value="DUF5810"/>
    <property type="match status" value="1"/>
</dbReference>
<protein>
    <submittedName>
        <fullName evidence="2">Uncharacterized protein</fullName>
    </submittedName>
</protein>
<name>L0IH38_HALRX</name>
<proteinExistence type="predicted"/>
<dbReference type="Proteomes" id="UP000010846">
    <property type="component" value="Chromosome"/>
</dbReference>
<dbReference type="AlphaFoldDB" id="L0IH38"/>
<dbReference type="OrthoDB" id="342503at2157"/>